<dbReference type="AlphaFoldDB" id="A0A1L9RTT0"/>
<dbReference type="STRING" id="1073089.A0A1L9RTT0"/>
<organism evidence="1 2">
    <name type="scientific">Aspergillus wentii DTO 134E9</name>
    <dbReference type="NCBI Taxonomy" id="1073089"/>
    <lineage>
        <taxon>Eukaryota</taxon>
        <taxon>Fungi</taxon>
        <taxon>Dikarya</taxon>
        <taxon>Ascomycota</taxon>
        <taxon>Pezizomycotina</taxon>
        <taxon>Eurotiomycetes</taxon>
        <taxon>Eurotiomycetidae</taxon>
        <taxon>Eurotiales</taxon>
        <taxon>Aspergillaceae</taxon>
        <taxon>Aspergillus</taxon>
        <taxon>Aspergillus subgen. Cremei</taxon>
    </lineage>
</organism>
<dbReference type="OrthoDB" id="1046782at2759"/>
<proteinExistence type="predicted"/>
<protein>
    <submittedName>
        <fullName evidence="1">Uncharacterized protein</fullName>
    </submittedName>
</protein>
<gene>
    <name evidence="1" type="ORF">ASPWEDRAFT_168245</name>
</gene>
<dbReference type="VEuPathDB" id="FungiDB:ASPWEDRAFT_168245"/>
<dbReference type="EMBL" id="KV878210">
    <property type="protein sequence ID" value="OJJ38332.1"/>
    <property type="molecule type" value="Genomic_DNA"/>
</dbReference>
<dbReference type="Proteomes" id="UP000184383">
    <property type="component" value="Unassembled WGS sequence"/>
</dbReference>
<sequence length="151" mass="17316">MGILYYDRLFIKDFDIIHTNDAFQPLGTVEEINMNYADINRGFGGSFVWLRPNYTNSPSHAATYFRLITDHNSSEEYTDLAHGAGHMYRYFIPIPNAHVKQKIIQVALLRKQGSAVGIDDVKGRGFDDFSPDINRGRGGDYLHLVWRYVEV</sequence>
<evidence type="ECO:0000313" key="1">
    <source>
        <dbReference type="EMBL" id="OJJ38332.1"/>
    </source>
</evidence>
<evidence type="ECO:0000313" key="2">
    <source>
        <dbReference type="Proteomes" id="UP000184383"/>
    </source>
</evidence>
<dbReference type="RefSeq" id="XP_040692008.1">
    <property type="nucleotide sequence ID" value="XM_040830275.1"/>
</dbReference>
<reference evidence="2" key="1">
    <citation type="journal article" date="2017" name="Genome Biol.">
        <title>Comparative genomics reveals high biological diversity and specific adaptations in the industrially and medically important fungal genus Aspergillus.</title>
        <authorList>
            <person name="de Vries R.P."/>
            <person name="Riley R."/>
            <person name="Wiebenga A."/>
            <person name="Aguilar-Osorio G."/>
            <person name="Amillis S."/>
            <person name="Uchima C.A."/>
            <person name="Anderluh G."/>
            <person name="Asadollahi M."/>
            <person name="Askin M."/>
            <person name="Barry K."/>
            <person name="Battaglia E."/>
            <person name="Bayram O."/>
            <person name="Benocci T."/>
            <person name="Braus-Stromeyer S.A."/>
            <person name="Caldana C."/>
            <person name="Canovas D."/>
            <person name="Cerqueira G.C."/>
            <person name="Chen F."/>
            <person name="Chen W."/>
            <person name="Choi C."/>
            <person name="Clum A."/>
            <person name="Dos Santos R.A."/>
            <person name="Damasio A.R."/>
            <person name="Diallinas G."/>
            <person name="Emri T."/>
            <person name="Fekete E."/>
            <person name="Flipphi M."/>
            <person name="Freyberg S."/>
            <person name="Gallo A."/>
            <person name="Gournas C."/>
            <person name="Habgood R."/>
            <person name="Hainaut M."/>
            <person name="Harispe M.L."/>
            <person name="Henrissat B."/>
            <person name="Hilden K.S."/>
            <person name="Hope R."/>
            <person name="Hossain A."/>
            <person name="Karabika E."/>
            <person name="Karaffa L."/>
            <person name="Karanyi Z."/>
            <person name="Krasevec N."/>
            <person name="Kuo A."/>
            <person name="Kusch H."/>
            <person name="LaButti K."/>
            <person name="Lagendijk E.L."/>
            <person name="Lapidus A."/>
            <person name="Levasseur A."/>
            <person name="Lindquist E."/>
            <person name="Lipzen A."/>
            <person name="Logrieco A.F."/>
            <person name="MacCabe A."/>
            <person name="Maekelae M.R."/>
            <person name="Malavazi I."/>
            <person name="Melin P."/>
            <person name="Meyer V."/>
            <person name="Mielnichuk N."/>
            <person name="Miskei M."/>
            <person name="Molnar A.P."/>
            <person name="Mule G."/>
            <person name="Ngan C.Y."/>
            <person name="Orejas M."/>
            <person name="Orosz E."/>
            <person name="Ouedraogo J.P."/>
            <person name="Overkamp K.M."/>
            <person name="Park H.-S."/>
            <person name="Perrone G."/>
            <person name="Piumi F."/>
            <person name="Punt P.J."/>
            <person name="Ram A.F."/>
            <person name="Ramon A."/>
            <person name="Rauscher S."/>
            <person name="Record E."/>
            <person name="Riano-Pachon D.M."/>
            <person name="Robert V."/>
            <person name="Roehrig J."/>
            <person name="Ruller R."/>
            <person name="Salamov A."/>
            <person name="Salih N.S."/>
            <person name="Samson R.A."/>
            <person name="Sandor E."/>
            <person name="Sanguinetti M."/>
            <person name="Schuetze T."/>
            <person name="Sepcic K."/>
            <person name="Shelest E."/>
            <person name="Sherlock G."/>
            <person name="Sophianopoulou V."/>
            <person name="Squina F.M."/>
            <person name="Sun H."/>
            <person name="Susca A."/>
            <person name="Todd R.B."/>
            <person name="Tsang A."/>
            <person name="Unkles S.E."/>
            <person name="van de Wiele N."/>
            <person name="van Rossen-Uffink D."/>
            <person name="Oliveira J.V."/>
            <person name="Vesth T.C."/>
            <person name="Visser J."/>
            <person name="Yu J.-H."/>
            <person name="Zhou M."/>
            <person name="Andersen M.R."/>
            <person name="Archer D.B."/>
            <person name="Baker S.E."/>
            <person name="Benoit I."/>
            <person name="Brakhage A.A."/>
            <person name="Braus G.H."/>
            <person name="Fischer R."/>
            <person name="Frisvad J.C."/>
            <person name="Goldman G.H."/>
            <person name="Houbraken J."/>
            <person name="Oakley B."/>
            <person name="Pocsi I."/>
            <person name="Scazzocchio C."/>
            <person name="Seiboth B."/>
            <person name="vanKuyk P.A."/>
            <person name="Wortman J."/>
            <person name="Dyer P.S."/>
            <person name="Grigoriev I.V."/>
        </authorList>
    </citation>
    <scope>NUCLEOTIDE SEQUENCE [LARGE SCALE GENOMIC DNA]</scope>
    <source>
        <strain evidence="2">DTO 134E9</strain>
    </source>
</reference>
<accession>A0A1L9RTT0</accession>
<name>A0A1L9RTT0_ASPWE</name>
<keyword evidence="2" id="KW-1185">Reference proteome</keyword>
<dbReference type="GeneID" id="63746123"/>